<sequence>MIISIDNLQEKLYLIRGVQIMLDKDLAEIYGYSVKAFNQQVKNNIEKFAEDFRFQLTDEEVQNLSRSKFSTLNNDTNDLRSKNLTAIISPMSRSNPYAFTEQGIYMLMTVLKGEIATKQSIALIRLFKQMKDFILQRQNLLSSPELLQISLQTAENTKDIQEIKNNMVSKDELTHVIKDFTDPNIKKDYLFFNGETVEADITYSTIYSSAKKTIYIIDNYIGLKTLVLLKSANPNVQITIFSDNIGNRLHKNEFSDFCKEYPGVHVSFIKTNGVYHDRYIIIDFGTPDEIIYHCGGSSKDAGTKVTSISQVEDKSNYQTMILTLLKNQTLVL</sequence>
<dbReference type="OrthoDB" id="9816206at2"/>
<dbReference type="Pfam" id="PF10543">
    <property type="entry name" value="ORF6N"/>
    <property type="match status" value="1"/>
</dbReference>
<evidence type="ECO:0000259" key="1">
    <source>
        <dbReference type="Pfam" id="PF10543"/>
    </source>
</evidence>
<evidence type="ECO:0000313" key="3">
    <source>
        <dbReference type="Proteomes" id="UP000182737"/>
    </source>
</evidence>
<proteinExistence type="predicted"/>
<dbReference type="EMBL" id="FORI01000010">
    <property type="protein sequence ID" value="SFI99163.1"/>
    <property type="molecule type" value="Genomic_DNA"/>
</dbReference>
<reference evidence="3" key="1">
    <citation type="submission" date="2016-10" db="EMBL/GenBank/DDBJ databases">
        <authorList>
            <person name="Varghese N."/>
            <person name="Submissions S."/>
        </authorList>
    </citation>
    <scope>NUCLEOTIDE SEQUENCE [LARGE SCALE GENOMIC DNA]</scope>
    <source>
        <strain evidence="3">XBD1002</strain>
    </source>
</reference>
<gene>
    <name evidence="2" type="ORF">SAMN04487775_11043</name>
</gene>
<dbReference type="InterPro" id="IPR018873">
    <property type="entry name" value="KilA-N_DNA-bd_domain"/>
</dbReference>
<name>A0A1I3MQA5_9SPIR</name>
<organism evidence="2 3">
    <name type="scientific">Treponema bryantii</name>
    <dbReference type="NCBI Taxonomy" id="163"/>
    <lineage>
        <taxon>Bacteria</taxon>
        <taxon>Pseudomonadati</taxon>
        <taxon>Spirochaetota</taxon>
        <taxon>Spirochaetia</taxon>
        <taxon>Spirochaetales</taxon>
        <taxon>Treponemataceae</taxon>
        <taxon>Treponema</taxon>
    </lineage>
</organism>
<accession>A0A1I3MQA5</accession>
<dbReference type="RefSeq" id="WP_074933121.1">
    <property type="nucleotide sequence ID" value="NZ_FORI01000010.1"/>
</dbReference>
<dbReference type="AlphaFoldDB" id="A0A1I3MQA5"/>
<evidence type="ECO:0000313" key="2">
    <source>
        <dbReference type="EMBL" id="SFI99163.1"/>
    </source>
</evidence>
<protein>
    <submittedName>
        <fullName evidence="2">ORF6N domain-containing protein</fullName>
    </submittedName>
</protein>
<dbReference type="SUPFAM" id="SSF56024">
    <property type="entry name" value="Phospholipase D/nuclease"/>
    <property type="match status" value="1"/>
</dbReference>
<keyword evidence="3" id="KW-1185">Reference proteome</keyword>
<feature type="domain" description="KilA-N DNA-binding" evidence="1">
    <location>
        <begin position="11"/>
        <end position="110"/>
    </location>
</feature>
<dbReference type="Proteomes" id="UP000182737">
    <property type="component" value="Unassembled WGS sequence"/>
</dbReference>